<name>A0A553I9I4_9PEZI</name>
<feature type="compositionally biased region" description="Polar residues" evidence="1">
    <location>
        <begin position="114"/>
        <end position="126"/>
    </location>
</feature>
<protein>
    <recommendedName>
        <fullName evidence="5">Extracellular membrane protein CFEM domain-containing protein</fullName>
    </recommendedName>
</protein>
<evidence type="ECO:0000256" key="2">
    <source>
        <dbReference type="SAM" id="Phobius"/>
    </source>
</evidence>
<dbReference type="AlphaFoldDB" id="A0A553I9I4"/>
<dbReference type="OrthoDB" id="5347452at2759"/>
<proteinExistence type="predicted"/>
<reference evidence="4" key="1">
    <citation type="submission" date="2019-06" db="EMBL/GenBank/DDBJ databases">
        <title>Draft genome sequence of the griseofulvin-producing fungus Xylaria cubensis strain G536.</title>
        <authorList>
            <person name="Mead M.E."/>
            <person name="Raja H.A."/>
            <person name="Steenwyk J.L."/>
            <person name="Knowles S.L."/>
            <person name="Oberlies N.H."/>
            <person name="Rokas A."/>
        </authorList>
    </citation>
    <scope>NUCLEOTIDE SEQUENCE [LARGE SCALE GENOMIC DNA]</scope>
    <source>
        <strain evidence="4">G536</strain>
    </source>
</reference>
<keyword evidence="2" id="KW-0472">Membrane</keyword>
<evidence type="ECO:0000256" key="1">
    <source>
        <dbReference type="SAM" id="MobiDB-lite"/>
    </source>
</evidence>
<keyword evidence="2" id="KW-0812">Transmembrane</keyword>
<gene>
    <name evidence="3" type="ORF">FHL15_002167</name>
</gene>
<accession>A0A553I9I4</accession>
<dbReference type="EMBL" id="VFLP01000008">
    <property type="protein sequence ID" value="TRX96861.1"/>
    <property type="molecule type" value="Genomic_DNA"/>
</dbReference>
<keyword evidence="4" id="KW-1185">Reference proteome</keyword>
<keyword evidence="2" id="KW-1133">Transmembrane helix</keyword>
<dbReference type="Proteomes" id="UP000319160">
    <property type="component" value="Unassembled WGS sequence"/>
</dbReference>
<feature type="region of interest" description="Disordered" evidence="1">
    <location>
        <begin position="100"/>
        <end position="146"/>
    </location>
</feature>
<organism evidence="3 4">
    <name type="scientific">Xylaria flabelliformis</name>
    <dbReference type="NCBI Taxonomy" id="2512241"/>
    <lineage>
        <taxon>Eukaryota</taxon>
        <taxon>Fungi</taxon>
        <taxon>Dikarya</taxon>
        <taxon>Ascomycota</taxon>
        <taxon>Pezizomycotina</taxon>
        <taxon>Sordariomycetes</taxon>
        <taxon>Xylariomycetidae</taxon>
        <taxon>Xylariales</taxon>
        <taxon>Xylariaceae</taxon>
        <taxon>Xylaria</taxon>
    </lineage>
</organism>
<evidence type="ECO:0000313" key="4">
    <source>
        <dbReference type="Proteomes" id="UP000319160"/>
    </source>
</evidence>
<comment type="caution">
    <text evidence="3">The sequence shown here is derived from an EMBL/GenBank/DDBJ whole genome shotgun (WGS) entry which is preliminary data.</text>
</comment>
<feature type="transmembrane region" description="Helical" evidence="2">
    <location>
        <begin position="154"/>
        <end position="176"/>
    </location>
</feature>
<evidence type="ECO:0008006" key="5">
    <source>
        <dbReference type="Google" id="ProtNLM"/>
    </source>
</evidence>
<sequence length="193" mass="19741">MLIDSPITCPGTSTVSKGPQYAFGCCDSVTCWKPASCQTNDQPTCGPNCVYSQITRCTDAASPSCAEYILKTAVDDGNPYTSFLCLPAATKILVLVDPTGSSGSGTGTVETSTAPGGTSADTGSTPAPTPQSSPGNNEGSGDSGGGGLTLDQKIALGVGIGVGVPAVIVTTLAWWWPRRSQWHLTADFNWKSD</sequence>
<evidence type="ECO:0000313" key="3">
    <source>
        <dbReference type="EMBL" id="TRX96861.1"/>
    </source>
</evidence>